<evidence type="ECO:0000256" key="8">
    <source>
        <dbReference type="RuleBase" id="RU000461"/>
    </source>
</evidence>
<comment type="cofactor">
    <cofactor evidence="7">
        <name>heme</name>
        <dbReference type="ChEBI" id="CHEBI:30413"/>
    </cofactor>
</comment>
<evidence type="ECO:0000256" key="4">
    <source>
        <dbReference type="ARBA" id="ARBA00023002"/>
    </source>
</evidence>
<dbReference type="AlphaFoldDB" id="A0AA96LAY3"/>
<dbReference type="PROSITE" id="PS00086">
    <property type="entry name" value="CYTOCHROME_P450"/>
    <property type="match status" value="1"/>
</dbReference>
<keyword evidence="4 8" id="KW-0560">Oxidoreductase</keyword>
<dbReference type="GO" id="GO:0005506">
    <property type="term" value="F:iron ion binding"/>
    <property type="evidence" value="ECO:0007669"/>
    <property type="project" value="InterPro"/>
</dbReference>
<evidence type="ECO:0000256" key="2">
    <source>
        <dbReference type="ARBA" id="ARBA00022617"/>
    </source>
</evidence>
<evidence type="ECO:0000256" key="3">
    <source>
        <dbReference type="ARBA" id="ARBA00022723"/>
    </source>
</evidence>
<dbReference type="PRINTS" id="PR00463">
    <property type="entry name" value="EP450I"/>
</dbReference>
<name>A0AA96LAY3_9BACL</name>
<dbReference type="GO" id="GO:0020037">
    <property type="term" value="F:heme binding"/>
    <property type="evidence" value="ECO:0007669"/>
    <property type="project" value="InterPro"/>
</dbReference>
<dbReference type="InterPro" id="IPR017972">
    <property type="entry name" value="Cyt_P450_CS"/>
</dbReference>
<dbReference type="PANTHER" id="PTHR24291:SF50">
    <property type="entry name" value="BIFUNCTIONAL ALBAFLAVENONE MONOOXYGENASE_TERPENE SYNTHASE"/>
    <property type="match status" value="1"/>
</dbReference>
<evidence type="ECO:0000313" key="9">
    <source>
        <dbReference type="EMBL" id="WNQ10449.1"/>
    </source>
</evidence>
<organism evidence="9 10">
    <name type="scientific">Paenibacillus aurantius</name>
    <dbReference type="NCBI Taxonomy" id="2918900"/>
    <lineage>
        <taxon>Bacteria</taxon>
        <taxon>Bacillati</taxon>
        <taxon>Bacillota</taxon>
        <taxon>Bacilli</taxon>
        <taxon>Bacillales</taxon>
        <taxon>Paenibacillaceae</taxon>
        <taxon>Paenibacillus</taxon>
    </lineage>
</organism>
<keyword evidence="2 7" id="KW-0349">Heme</keyword>
<protein>
    <submittedName>
        <fullName evidence="9">Cytochrome P450</fullName>
    </submittedName>
</protein>
<evidence type="ECO:0000256" key="7">
    <source>
        <dbReference type="PIRSR" id="PIRSR602401-1"/>
    </source>
</evidence>
<dbReference type="InterPro" id="IPR002401">
    <property type="entry name" value="Cyt_P450_E_grp-I"/>
</dbReference>
<comment type="similarity">
    <text evidence="1 8">Belongs to the cytochrome P450 family.</text>
</comment>
<feature type="binding site" description="axial binding residue" evidence="7">
    <location>
        <position position="393"/>
    </location>
    <ligand>
        <name>heme</name>
        <dbReference type="ChEBI" id="CHEBI:30413"/>
    </ligand>
    <ligandPart>
        <name>Fe</name>
        <dbReference type="ChEBI" id="CHEBI:18248"/>
    </ligandPart>
</feature>
<reference evidence="9 10" key="1">
    <citation type="submission" date="2022-02" db="EMBL/GenBank/DDBJ databases">
        <title>Paenibacillus sp. MBLB1776 Whole Genome Shotgun Sequencing.</title>
        <authorList>
            <person name="Hwang C.Y."/>
            <person name="Cho E.-S."/>
            <person name="Seo M.-J."/>
        </authorList>
    </citation>
    <scope>NUCLEOTIDE SEQUENCE [LARGE SCALE GENOMIC DNA]</scope>
    <source>
        <strain evidence="9 10">MBLB1776</strain>
    </source>
</reference>
<dbReference type="KEGG" id="paun:MJA45_22965"/>
<dbReference type="Gene3D" id="1.10.630.10">
    <property type="entry name" value="Cytochrome P450"/>
    <property type="match status" value="1"/>
</dbReference>
<dbReference type="SUPFAM" id="SSF48264">
    <property type="entry name" value="Cytochrome P450"/>
    <property type="match status" value="1"/>
</dbReference>
<dbReference type="GO" id="GO:0004497">
    <property type="term" value="F:monooxygenase activity"/>
    <property type="evidence" value="ECO:0007669"/>
    <property type="project" value="UniProtKB-KW"/>
</dbReference>
<evidence type="ECO:0000313" key="10">
    <source>
        <dbReference type="Proteomes" id="UP001305702"/>
    </source>
</evidence>
<dbReference type="PANTHER" id="PTHR24291">
    <property type="entry name" value="CYTOCHROME P450 FAMILY 4"/>
    <property type="match status" value="1"/>
</dbReference>
<dbReference type="InterPro" id="IPR001128">
    <property type="entry name" value="Cyt_P450"/>
</dbReference>
<gene>
    <name evidence="9" type="ORF">MJA45_22965</name>
</gene>
<evidence type="ECO:0000256" key="6">
    <source>
        <dbReference type="ARBA" id="ARBA00023033"/>
    </source>
</evidence>
<accession>A0AA96LAY3</accession>
<dbReference type="Proteomes" id="UP001305702">
    <property type="component" value="Chromosome"/>
</dbReference>
<dbReference type="InterPro" id="IPR050196">
    <property type="entry name" value="Cytochrome_P450_Monoox"/>
</dbReference>
<dbReference type="CDD" id="cd20620">
    <property type="entry name" value="CYP132-like"/>
    <property type="match status" value="1"/>
</dbReference>
<keyword evidence="6 8" id="KW-0503">Monooxygenase</keyword>
<dbReference type="RefSeq" id="WP_315604223.1">
    <property type="nucleotide sequence ID" value="NZ_CP130318.1"/>
</dbReference>
<keyword evidence="3 7" id="KW-0479">Metal-binding</keyword>
<dbReference type="EMBL" id="CP130318">
    <property type="protein sequence ID" value="WNQ10449.1"/>
    <property type="molecule type" value="Genomic_DNA"/>
</dbReference>
<evidence type="ECO:0000256" key="1">
    <source>
        <dbReference type="ARBA" id="ARBA00010617"/>
    </source>
</evidence>
<sequence>MAVNGAGPKGRPITGNLLEFRKDPLAFLQKAYKEYGDFVPIRFGPTRHVYLISDPDSIKEVLLTKQASFRKAKGLQTAKAVIGEGVLTSEGEQHMRQRRMLQPAFKKTTISRYGDTMVRYSEELISEWRSGEERVITNDMMRLTLNIITQTMFGMNLSEGYGDVSHALEVGMKYVSRRASSFIDLPFELPTKNNKEFKESAEMLDKIIYGIIQERRAKGEEDREDLLAMLLAARDDEDGTGMTDKQVRDEVMTIFLAGHETTANTLAWTFYLLSQNPDARAKLEEELDRVLTDRLPTVADLEKLPYTGNVIWEALRIYPPVWAVNREVSEEVEIGGHLLKPGDTVMMSQYVIHRSDRYFEDPEVFRPERFEGDLLKRIPGFAYFPFGGGPRICIGNHFAFMEASLVLATIARRFRLDLAEDHHKVEGEPLVTLRPKHGLRMVAEKRR</sequence>
<proteinExistence type="inferred from homology"/>
<dbReference type="PRINTS" id="PR00385">
    <property type="entry name" value="P450"/>
</dbReference>
<dbReference type="InterPro" id="IPR036396">
    <property type="entry name" value="Cyt_P450_sf"/>
</dbReference>
<dbReference type="Pfam" id="PF00067">
    <property type="entry name" value="p450"/>
    <property type="match status" value="1"/>
</dbReference>
<keyword evidence="5 7" id="KW-0408">Iron</keyword>
<keyword evidence="10" id="KW-1185">Reference proteome</keyword>
<dbReference type="GO" id="GO:0016705">
    <property type="term" value="F:oxidoreductase activity, acting on paired donors, with incorporation or reduction of molecular oxygen"/>
    <property type="evidence" value="ECO:0007669"/>
    <property type="project" value="InterPro"/>
</dbReference>
<evidence type="ECO:0000256" key="5">
    <source>
        <dbReference type="ARBA" id="ARBA00023004"/>
    </source>
</evidence>